<sequence>MTRTWVLFALLPAIVGATSQTPLIASSWSHTAPKPTNQFKWPIRRVAIIGAGPGGLISYRELSDAGFNVHVYERDNSPGGNWHYTEETPVDAPVPNVDISVGDYTPSLPPKGVKYPYVEEYHNKSVASQLRRAHRAPKPVWASLKSNAPAPIQQIREFLWPKGTPWELPHRKLTQYLRAFASWHGINNNDGSPNISYNTRVELVKKRYNEDGNEAGWTLTLKTVVQTGPSTTTATWTQEAFDAVVIATGRYNAPNIPNIEGLEEWAKRFPDHISHSRQYRRPQPYANKTVLIVGAATSGGEISRDINPYANTIYQSIRPDKATVPHFNLSLFFHRLPLNTTVVPEIKRFHAPGSHFKDGRVELVNGTVLTGIDHIIFGTGFRYTYPFLPQYHNSSLGLNDTIPRGEGIQPIVTDGTHLRSLYLDSFYIEEPTLAFVNVNFGLQSFTYAEFVSLAVAKVWAGKADFPSTPELWKRYDEIVEERKGYGRHFQFLGAERTQNNLRFFQGWLNDAAAKYGGRQIDGLPKELEEISRIWTTVRFGAPIYFANTLNTLINGNLSSFGINEQVLEGPGSGLSQEEYETLAHDSVYNDYW</sequence>
<evidence type="ECO:0000256" key="3">
    <source>
        <dbReference type="ARBA" id="ARBA00022827"/>
    </source>
</evidence>
<dbReference type="GO" id="GO:0050660">
    <property type="term" value="F:flavin adenine dinucleotide binding"/>
    <property type="evidence" value="ECO:0007669"/>
    <property type="project" value="InterPro"/>
</dbReference>
<dbReference type="Proteomes" id="UP000308652">
    <property type="component" value="Unassembled WGS sequence"/>
</dbReference>
<dbReference type="Pfam" id="PF13450">
    <property type="entry name" value="NAD_binding_8"/>
    <property type="match status" value="1"/>
</dbReference>
<dbReference type="PRINTS" id="PR00419">
    <property type="entry name" value="ADXRDTASE"/>
</dbReference>
<proteinExistence type="inferred from homology"/>
<dbReference type="SUPFAM" id="SSF51905">
    <property type="entry name" value="FAD/NAD(P)-binding domain"/>
    <property type="match status" value="1"/>
</dbReference>
<reference evidence="6 7" key="1">
    <citation type="journal article" date="2019" name="Nat. Ecol. Evol.">
        <title>Megaphylogeny resolves global patterns of mushroom evolution.</title>
        <authorList>
            <person name="Varga T."/>
            <person name="Krizsan K."/>
            <person name="Foldi C."/>
            <person name="Dima B."/>
            <person name="Sanchez-Garcia M."/>
            <person name="Sanchez-Ramirez S."/>
            <person name="Szollosi G.J."/>
            <person name="Szarkandi J.G."/>
            <person name="Papp V."/>
            <person name="Albert L."/>
            <person name="Andreopoulos W."/>
            <person name="Angelini C."/>
            <person name="Antonin V."/>
            <person name="Barry K.W."/>
            <person name="Bougher N.L."/>
            <person name="Buchanan P."/>
            <person name="Buyck B."/>
            <person name="Bense V."/>
            <person name="Catcheside P."/>
            <person name="Chovatia M."/>
            <person name="Cooper J."/>
            <person name="Damon W."/>
            <person name="Desjardin D."/>
            <person name="Finy P."/>
            <person name="Geml J."/>
            <person name="Haridas S."/>
            <person name="Hughes K."/>
            <person name="Justo A."/>
            <person name="Karasinski D."/>
            <person name="Kautmanova I."/>
            <person name="Kiss B."/>
            <person name="Kocsube S."/>
            <person name="Kotiranta H."/>
            <person name="LaButti K.M."/>
            <person name="Lechner B.E."/>
            <person name="Liimatainen K."/>
            <person name="Lipzen A."/>
            <person name="Lukacs Z."/>
            <person name="Mihaltcheva S."/>
            <person name="Morgado L.N."/>
            <person name="Niskanen T."/>
            <person name="Noordeloos M.E."/>
            <person name="Ohm R.A."/>
            <person name="Ortiz-Santana B."/>
            <person name="Ovrebo C."/>
            <person name="Racz N."/>
            <person name="Riley R."/>
            <person name="Savchenko A."/>
            <person name="Shiryaev A."/>
            <person name="Soop K."/>
            <person name="Spirin V."/>
            <person name="Szebenyi C."/>
            <person name="Tomsovsky M."/>
            <person name="Tulloss R.E."/>
            <person name="Uehling J."/>
            <person name="Grigoriev I.V."/>
            <person name="Vagvolgyi C."/>
            <person name="Papp T."/>
            <person name="Martin F.M."/>
            <person name="Miettinen O."/>
            <person name="Hibbett D.S."/>
            <person name="Nagy L.G."/>
        </authorList>
    </citation>
    <scope>NUCLEOTIDE SEQUENCE [LARGE SCALE GENOMIC DNA]</scope>
    <source>
        <strain evidence="6 7">CBS 166.37</strain>
    </source>
</reference>
<dbReference type="STRING" id="68775.A0A5C3LDC7"/>
<evidence type="ECO:0000256" key="2">
    <source>
        <dbReference type="ARBA" id="ARBA00022630"/>
    </source>
</evidence>
<keyword evidence="3" id="KW-0274">FAD</keyword>
<dbReference type="EMBL" id="ML213923">
    <property type="protein sequence ID" value="TFK31089.1"/>
    <property type="molecule type" value="Genomic_DNA"/>
</dbReference>
<dbReference type="OrthoDB" id="66881at2759"/>
<organism evidence="6 7">
    <name type="scientific">Crucibulum laeve</name>
    <dbReference type="NCBI Taxonomy" id="68775"/>
    <lineage>
        <taxon>Eukaryota</taxon>
        <taxon>Fungi</taxon>
        <taxon>Dikarya</taxon>
        <taxon>Basidiomycota</taxon>
        <taxon>Agaricomycotina</taxon>
        <taxon>Agaricomycetes</taxon>
        <taxon>Agaricomycetidae</taxon>
        <taxon>Agaricales</taxon>
        <taxon>Agaricineae</taxon>
        <taxon>Nidulariaceae</taxon>
        <taxon>Crucibulum</taxon>
    </lineage>
</organism>
<evidence type="ECO:0000256" key="5">
    <source>
        <dbReference type="SAM" id="SignalP"/>
    </source>
</evidence>
<dbReference type="Pfam" id="PF00743">
    <property type="entry name" value="FMO-like"/>
    <property type="match status" value="1"/>
</dbReference>
<comment type="similarity">
    <text evidence="1">Belongs to the FMO family.</text>
</comment>
<evidence type="ECO:0000313" key="7">
    <source>
        <dbReference type="Proteomes" id="UP000308652"/>
    </source>
</evidence>
<keyword evidence="7" id="KW-1185">Reference proteome</keyword>
<dbReference type="Gene3D" id="3.50.50.60">
    <property type="entry name" value="FAD/NAD(P)-binding domain"/>
    <property type="match status" value="2"/>
</dbReference>
<dbReference type="PANTHER" id="PTHR23023">
    <property type="entry name" value="DIMETHYLANILINE MONOOXYGENASE"/>
    <property type="match status" value="1"/>
</dbReference>
<dbReference type="InterPro" id="IPR050346">
    <property type="entry name" value="FMO-like"/>
</dbReference>
<feature type="chain" id="PRO_5023026127" description="FAD/NAD(P)-binding domain-containing protein" evidence="5">
    <location>
        <begin position="18"/>
        <end position="592"/>
    </location>
</feature>
<gene>
    <name evidence="6" type="ORF">BDQ12DRAFT_694562</name>
</gene>
<dbReference type="GO" id="GO:0050661">
    <property type="term" value="F:NADP binding"/>
    <property type="evidence" value="ECO:0007669"/>
    <property type="project" value="InterPro"/>
</dbReference>
<evidence type="ECO:0008006" key="8">
    <source>
        <dbReference type="Google" id="ProtNLM"/>
    </source>
</evidence>
<evidence type="ECO:0000313" key="6">
    <source>
        <dbReference type="EMBL" id="TFK31089.1"/>
    </source>
</evidence>
<keyword evidence="4" id="KW-0560">Oxidoreductase</keyword>
<dbReference type="InterPro" id="IPR036188">
    <property type="entry name" value="FAD/NAD-bd_sf"/>
</dbReference>
<evidence type="ECO:0000256" key="1">
    <source>
        <dbReference type="ARBA" id="ARBA00009183"/>
    </source>
</evidence>
<evidence type="ECO:0000256" key="4">
    <source>
        <dbReference type="ARBA" id="ARBA00023002"/>
    </source>
</evidence>
<protein>
    <recommendedName>
        <fullName evidence="8">FAD/NAD(P)-binding domain-containing protein</fullName>
    </recommendedName>
</protein>
<dbReference type="InterPro" id="IPR020946">
    <property type="entry name" value="Flavin_mOase-like"/>
</dbReference>
<keyword evidence="5" id="KW-0732">Signal</keyword>
<dbReference type="AlphaFoldDB" id="A0A5C3LDC7"/>
<accession>A0A5C3LDC7</accession>
<dbReference type="GO" id="GO:0004499">
    <property type="term" value="F:N,N-dimethylaniline monooxygenase activity"/>
    <property type="evidence" value="ECO:0007669"/>
    <property type="project" value="InterPro"/>
</dbReference>
<name>A0A5C3LDC7_9AGAR</name>
<keyword evidence="2" id="KW-0285">Flavoprotein</keyword>
<feature type="signal peptide" evidence="5">
    <location>
        <begin position="1"/>
        <end position="17"/>
    </location>
</feature>